<dbReference type="AlphaFoldDB" id="A0A4R5V645"/>
<dbReference type="InterPro" id="IPR005804">
    <property type="entry name" value="FA_desaturase_dom"/>
</dbReference>
<keyword evidence="1" id="KW-0812">Transmembrane</keyword>
<feature type="transmembrane region" description="Helical" evidence="1">
    <location>
        <begin position="91"/>
        <end position="110"/>
    </location>
</feature>
<dbReference type="Pfam" id="PF00487">
    <property type="entry name" value="FA_desaturase"/>
    <property type="match status" value="1"/>
</dbReference>
<evidence type="ECO:0000256" key="1">
    <source>
        <dbReference type="SAM" id="Phobius"/>
    </source>
</evidence>
<evidence type="ECO:0000313" key="4">
    <source>
        <dbReference type="Proteomes" id="UP000295301"/>
    </source>
</evidence>
<accession>A0A4R5V645</accession>
<feature type="transmembrane region" description="Helical" evidence="1">
    <location>
        <begin position="61"/>
        <end position="79"/>
    </location>
</feature>
<feature type="transmembrane region" description="Helical" evidence="1">
    <location>
        <begin position="143"/>
        <end position="173"/>
    </location>
</feature>
<comment type="caution">
    <text evidence="3">The sequence shown here is derived from an EMBL/GenBank/DDBJ whole genome shotgun (WGS) entry which is preliminary data.</text>
</comment>
<dbReference type="EMBL" id="SMUV01000065">
    <property type="protein sequence ID" value="TDK47462.1"/>
    <property type="molecule type" value="Genomic_DNA"/>
</dbReference>
<keyword evidence="1" id="KW-1133">Transmembrane helix</keyword>
<keyword evidence="1" id="KW-0472">Membrane</keyword>
<reference evidence="3 4" key="1">
    <citation type="submission" date="2019-03" db="EMBL/GenBank/DDBJ databases">
        <title>Ruegeria lutea sp. nov., a novel strain, isolated from marine sediment, the Masan Bay, South Korea.</title>
        <authorList>
            <person name="Kim J."/>
            <person name="Kim D.-Y."/>
            <person name="Lee S.-S."/>
        </authorList>
    </citation>
    <scope>NUCLEOTIDE SEQUENCE [LARGE SCALE GENOMIC DNA]</scope>
    <source>
        <strain evidence="3 4">318-1</strain>
    </source>
</reference>
<feature type="transmembrane region" description="Helical" evidence="1">
    <location>
        <begin position="211"/>
        <end position="239"/>
    </location>
</feature>
<feature type="domain" description="Fatty acid desaturase" evidence="2">
    <location>
        <begin position="61"/>
        <end position="317"/>
    </location>
</feature>
<evidence type="ECO:0000259" key="2">
    <source>
        <dbReference type="Pfam" id="PF00487"/>
    </source>
</evidence>
<organism evidence="3 4">
    <name type="scientific">Antarcticimicrobium luteum</name>
    <dbReference type="NCBI Taxonomy" id="2547397"/>
    <lineage>
        <taxon>Bacteria</taxon>
        <taxon>Pseudomonadati</taxon>
        <taxon>Pseudomonadota</taxon>
        <taxon>Alphaproteobacteria</taxon>
        <taxon>Rhodobacterales</taxon>
        <taxon>Paracoccaceae</taxon>
        <taxon>Antarcticimicrobium</taxon>
    </lineage>
</organism>
<evidence type="ECO:0000313" key="3">
    <source>
        <dbReference type="EMBL" id="TDK47462.1"/>
    </source>
</evidence>
<protein>
    <recommendedName>
        <fullName evidence="2">Fatty acid desaturase domain-containing protein</fullName>
    </recommendedName>
</protein>
<sequence>MKDLTGRPHARQDARAQPRKVMAQMIDRRFFVPRPARYFRDYLIYVAVFTASFVWGLQVDWPLVILPWALAAVSLHRAGLFCHEVVHSRHASLRGFCALYTWTVALVVMVPPVRFGLPHLAHHRPGVFGTGKDPQYPLVRGNAFAMAMVLLVIPFIVPFTNLLMTVTGALGAFRFEMALDRWATETFGFSLSSELNAEQQAEVTRHARVTLLAFLAFVVLLPGALPFYYAIMVGGWALITARIPLEHELEHLAQSSGPRGQMADSFTVETPLALLVQPVGFRFHTAHHMYPGVPYHNLPELHEELKRTSPDYRNSIISLRIAIRGPKPIR</sequence>
<keyword evidence="4" id="KW-1185">Reference proteome</keyword>
<feature type="transmembrane region" description="Helical" evidence="1">
    <location>
        <begin position="38"/>
        <end position="55"/>
    </location>
</feature>
<gene>
    <name evidence="3" type="ORF">E1832_11290</name>
</gene>
<dbReference type="GO" id="GO:0006629">
    <property type="term" value="P:lipid metabolic process"/>
    <property type="evidence" value="ECO:0007669"/>
    <property type="project" value="InterPro"/>
</dbReference>
<proteinExistence type="predicted"/>
<dbReference type="OrthoDB" id="9769653at2"/>
<name>A0A4R5V645_9RHOB</name>
<dbReference type="Proteomes" id="UP000295301">
    <property type="component" value="Unassembled WGS sequence"/>
</dbReference>